<dbReference type="Gene3D" id="3.20.180.20">
    <property type="entry name" value="Dynein heavy chain, N-terminal domain 2"/>
    <property type="match status" value="1"/>
</dbReference>
<dbReference type="OrthoDB" id="6628854at2759"/>
<evidence type="ECO:0000256" key="1">
    <source>
        <dbReference type="SAM" id="Coils"/>
    </source>
</evidence>
<dbReference type="InterPro" id="IPR013602">
    <property type="entry name" value="Dynein_heavy_linker"/>
</dbReference>
<feature type="coiled-coil region" evidence="1">
    <location>
        <begin position="2019"/>
        <end position="2085"/>
    </location>
</feature>
<dbReference type="Gene3D" id="1.10.287.2620">
    <property type="match status" value="1"/>
</dbReference>
<organism evidence="3 4">
    <name type="scientific">Trichomonas vaginalis (strain ATCC PRA-98 / G3)</name>
    <dbReference type="NCBI Taxonomy" id="412133"/>
    <lineage>
        <taxon>Eukaryota</taxon>
        <taxon>Metamonada</taxon>
        <taxon>Parabasalia</taxon>
        <taxon>Trichomonadida</taxon>
        <taxon>Trichomonadidae</taxon>
        <taxon>Trichomonas</taxon>
    </lineage>
</organism>
<accession>A2ELP0</accession>
<dbReference type="PANTHER" id="PTHR46454:SF17">
    <property type="entry name" value="DYNEIN HEAVY CHAIN LINKER DOMAIN-CONTAINING PROTEIN"/>
    <property type="match status" value="1"/>
</dbReference>
<dbReference type="Gene3D" id="1.20.920.20">
    <property type="match status" value="1"/>
</dbReference>
<dbReference type="InParanoid" id="A2ELP0"/>
<keyword evidence="1" id="KW-0175">Coiled coil</keyword>
<name>A2ELP0_TRIV3</name>
<evidence type="ECO:0000313" key="4">
    <source>
        <dbReference type="Proteomes" id="UP000001542"/>
    </source>
</evidence>
<feature type="domain" description="Dynein heavy chain linker" evidence="2">
    <location>
        <begin position="706"/>
        <end position="1084"/>
    </location>
</feature>
<feature type="coiled-coil region" evidence="1">
    <location>
        <begin position="2237"/>
        <end position="2320"/>
    </location>
</feature>
<protein>
    <recommendedName>
        <fullName evidence="2">Dynein heavy chain linker domain-containing protein</fullName>
    </recommendedName>
</protein>
<dbReference type="KEGG" id="tva:4764274"/>
<dbReference type="RefSeq" id="XP_001318628.1">
    <property type="nucleotide sequence ID" value="XM_001318593.1"/>
</dbReference>
<reference evidence="3" key="1">
    <citation type="submission" date="2006-10" db="EMBL/GenBank/DDBJ databases">
        <authorList>
            <person name="Amadeo P."/>
            <person name="Zhao Q."/>
            <person name="Wortman J."/>
            <person name="Fraser-Liggett C."/>
            <person name="Carlton J."/>
        </authorList>
    </citation>
    <scope>NUCLEOTIDE SEQUENCE</scope>
    <source>
        <strain evidence="3">G3</strain>
    </source>
</reference>
<dbReference type="EMBL" id="DS113424">
    <property type="protein sequence ID" value="EAY06405.1"/>
    <property type="molecule type" value="Genomic_DNA"/>
</dbReference>
<dbReference type="VEuPathDB" id="TrichDB:TVAGG3_0894890"/>
<evidence type="ECO:0000259" key="2">
    <source>
        <dbReference type="Pfam" id="PF08393"/>
    </source>
</evidence>
<feature type="coiled-coil region" evidence="1">
    <location>
        <begin position="2540"/>
        <end position="2567"/>
    </location>
</feature>
<dbReference type="eggNOG" id="KOG3595">
    <property type="taxonomic scope" value="Eukaryota"/>
</dbReference>
<dbReference type="PANTHER" id="PTHR46454">
    <property type="entry name" value="DYNEIN AXONEMAL HEAVY CHAIN 7-RELATED"/>
    <property type="match status" value="1"/>
</dbReference>
<dbReference type="Pfam" id="PF08393">
    <property type="entry name" value="DHC_N2"/>
    <property type="match status" value="1"/>
</dbReference>
<dbReference type="STRING" id="5722.A2ELP0"/>
<gene>
    <name evidence="3" type="ORF">TVAG_403620</name>
</gene>
<dbReference type="VEuPathDB" id="TrichDB:TVAG_403620"/>
<sequence>MEFGLELVPLIFFDDTDLETLDLTKISEKLEKDEIVTGQTIEYNKDTKQETWKQVLVLGISQDYSTFYVEYMDNDIRKFVSRLNLILEGENKSLFFERRQKAKDYRESFMRYERFYLFMDNYLNPNESYLKPKDFKLLLSKIDKKYLRNYFVLSKVYREVCMLDVITIYMSDYKNKITKDKKLMLEYEKRNFPKISDFPVTFVSFPKIFDVKIDIKKEMELIRSVGDIIKVKQKARSFITEKFIEFDDKISDVIEFCKKIRESVKNNVNQIFISRVSEVLQMIKKLKNFDMNLAKTVDKIIVRTISEVTNNMINEFNDFLNEKVTPFKKVFTDESEMNLKSEMTELNLTIEYIVNCWEEANVYTIGSLFLKDNLIFKPQKEIVEKSLEKIRLFFEKFIDKPIDFINEKVTEFDEKYRYAFYYEFYDTNRIIDTIDIDQIICFHQLSFDCLPPTNYLTEKMIKNFIYIKNEIKDLINELIRTKTVYYMPLLVIDFTYLARESLHNLEYILKNIDFFLFRHCLSAIESQYSLLEFTRNLLKVEPVDLSSFIVLKNDMDKAFLILEQINNEVSNIEKIIEELQKSFSPFSFKASRFLFNFGFMLSKFTKTLPLRQSELKERRILIKTEYDEKENNLLIEYNELDSQLSLLLRQNFTKEIEKVAKTAEELFSKYESACNKYAEIKRGDSYLERQTFDETKLFEGRRLSNCLMKLWVSTKEYSMENEKIAGTQIGLIDTEEISKKFEKWVGSINDACDGLKEFQIPRNIAILVESNVKEFKSYIPIINALSSIYLRNRHWTMINDLFKLDHPLDQSATLYYLIDIIVLNKEKEIMDIVKIAENEYILEDFLDGIIASFYDWTFSITLFNCSNFIKEGISRLQDQMRDLRKVKKSNFKNLFLQKIEKHENFVTQMQDFVTLLRKIYNLYLYQNDFMEAEDTISHQYSFYLTFGDIKSNLTDLLSKCTCCVLSISMTEKLEVIYDKIRELKEKIYPYLQNRRKEYYRLQYLANSELFNYISSTKNPERFSEQVKSLFPSLDGMIIENNKIIGVIGKNSEQLRLNPIEYDIKDVPLLLKTIEMKIEEKLTKTVIDIADKSEKYFLDRVPALTYQEMFVILNLKFTKFVKNITSEKEFSIAVDRINNLKKSISFSCANQITINSLDSLFDYFELLLNQIAQLNSWNFKLNERAASRKKITMSTFVETNLLKPVASQSSLSSILSRPPSDMSEEANKVMESPTTNWSQIIEAFNNPSERKSNDDLLPENSLTKSQEILTQSQLNVQPKLNKTMEVKQTPRGVASQKSMITFQHLTRKKESTSQRLGIPAVSSSLSILSNSLNQMSDNESDDSSLSSFKNFSIKPQNSAFFRPGEDKFLNLPYFTSSIDLPDFAQFVLDENKVFVKFKNYKINYGFEFIPNTFKMDDMPTFDELLGFVEAASYNNCCCIIHDSLVSNKFVNFVAKFLGKFVFSVHSSSEYFSESIDNLLNSLDMEKVWIHLEDFDFLENSIQLSISYKLKNFNGLLITSGFFISQVLYTFMRPVIIDEELFEWQFNVIIGSNYEENKKQILNYFNKNDTNLVEINNRSEIEKKSLTEEDILWIHHVPSMSDSSIYEFEFPYLEIENCSRIKIPSNTKVVFESSSVDKVPELLRDYCNFITYRSINSDFWDLYNIFPQEIVNFFIGQTYIYSNLQTLSFTKYLSASLTSYKPEEKQRIINALKIDFEKLELNNVVNCFLQSKESVIIYGSTKIKMQIWLYSFLFKYCDDYTFVFDEEQATESNVCVIFNDVDFKKLQKHQQYLILYPDYKDFAFELSYRYVFCPGQLIKSNERQELQNYDDFKQKIKENMSSISLISNQQQNPIEIENSFVLENENDIDSLQKGFDEKKNVIILNHPNTKIPNLLSIKYPKEGDDKLSQKQYFQRLTEFRYVFVTYFNIPTFEFYSKTLFNEAQFVYDEKEKNLDDFVIDKFSFATELASKIYSVKTYISAVDRIKKYAFDLYNYFNPILEKEISKIENFIKNLMKLIDYETKCQNEIDESKADIEHLETQISHFDELIKESEEELYQKREISKIEHNKLDKNYDYLKEEYDDIKRKQDVIVPKIQESVDFITNLDNNSLQMFKAIRSPTPSILPLFQAFCVLYDVNPIVTEVGRNKNFDYFTPMQKVIQSANFSNSMPNFGLNFINRTKLYKIKKILTDGGGLLDRASKVNKDFSNIVNWFHMILVFNEESESLKPLSEKERIFGQKIKEIEIIFENLEKQILLAQSKHDDLVNLKQKTIERKENQIKNLEIKLQSFKKVQKLNKRVKTELEKLNEKNNELKSDKERSIETSFIISLISIVLSAMNGQRHLQYHNFIQRNFAKIEISENLFGKHFYSKIKDFGILNDEILTEKVISLLNPIKNPLIYDPNGFGFYLVRYLFPESQILSSRFDKFDESSPVILISNDPTDILYFIDSKKKRFIFTSLEIEQMPDNIQNATIFINFSNLNLMSIFNKLLINEKTKIDQQYMVSLQEKRNEEVKSLEMVYTNIGNTFDENSFVMERWKSLRDHFKDKRNKIEEIDQKLTSLTEKLTKIENEEKENSTLIMKMYNDFIPWLNYSNYSPVFPIFFSILKQKIDKKFDINEIQHEFIKLMSLSMGKSIVAFEDNYDIKFSDKIKFNFKDFNLSEFIFGHSNDIPLLLECNPRDDPTNLLLNINNSKVLNPFDEKYDKNILRNRGLVIVRYPEFCESSLNKISSFVSRILTNHSFPSEFRLVILTSLSQNSLPCSLNTLCFNAIWPPPCPPSVIYGKSSLISLASPLLMTFRVVSFCRYLPDIFDDEQFGKEDVDKLWLQNVSDKLSMKRLLDLEGFEGKNLIISPKYFEGSSEVNTIYGVNCLYDEVSGTFVLQKSIFPRYIKKLFVAVTDPNDPNLNCQLLNSTDRSCVDVAVEGYSDLVFIYE</sequence>
<reference evidence="3" key="2">
    <citation type="journal article" date="2007" name="Science">
        <title>Draft genome sequence of the sexually transmitted pathogen Trichomonas vaginalis.</title>
        <authorList>
            <person name="Carlton J.M."/>
            <person name="Hirt R.P."/>
            <person name="Silva J.C."/>
            <person name="Delcher A.L."/>
            <person name="Schatz M."/>
            <person name="Zhao Q."/>
            <person name="Wortman J.R."/>
            <person name="Bidwell S.L."/>
            <person name="Alsmark U.C.M."/>
            <person name="Besteiro S."/>
            <person name="Sicheritz-Ponten T."/>
            <person name="Noel C.J."/>
            <person name="Dacks J.B."/>
            <person name="Foster P.G."/>
            <person name="Simillion C."/>
            <person name="Van de Peer Y."/>
            <person name="Miranda-Saavedra D."/>
            <person name="Barton G.J."/>
            <person name="Westrop G.D."/>
            <person name="Mueller S."/>
            <person name="Dessi D."/>
            <person name="Fiori P.L."/>
            <person name="Ren Q."/>
            <person name="Paulsen I."/>
            <person name="Zhang H."/>
            <person name="Bastida-Corcuera F.D."/>
            <person name="Simoes-Barbosa A."/>
            <person name="Brown M.T."/>
            <person name="Hayes R.D."/>
            <person name="Mukherjee M."/>
            <person name="Okumura C.Y."/>
            <person name="Schneider R."/>
            <person name="Smith A.J."/>
            <person name="Vanacova S."/>
            <person name="Villalvazo M."/>
            <person name="Haas B.J."/>
            <person name="Pertea M."/>
            <person name="Feldblyum T.V."/>
            <person name="Utterback T.R."/>
            <person name="Shu C.L."/>
            <person name="Osoegawa K."/>
            <person name="de Jong P.J."/>
            <person name="Hrdy I."/>
            <person name="Horvathova L."/>
            <person name="Zubacova Z."/>
            <person name="Dolezal P."/>
            <person name="Malik S.B."/>
            <person name="Logsdon J.M. Jr."/>
            <person name="Henze K."/>
            <person name="Gupta A."/>
            <person name="Wang C.C."/>
            <person name="Dunne R.L."/>
            <person name="Upcroft J.A."/>
            <person name="Upcroft P."/>
            <person name="White O."/>
            <person name="Salzberg S.L."/>
            <person name="Tang P."/>
            <person name="Chiu C.-H."/>
            <person name="Lee Y.-S."/>
            <person name="Embley T.M."/>
            <person name="Coombs G.H."/>
            <person name="Mottram J.C."/>
            <person name="Tachezy J."/>
            <person name="Fraser-Liggett C.M."/>
            <person name="Johnson P.J."/>
        </authorList>
    </citation>
    <scope>NUCLEOTIDE SEQUENCE [LARGE SCALE GENOMIC DNA]</scope>
    <source>
        <strain evidence="3">G3</strain>
    </source>
</reference>
<evidence type="ECO:0000313" key="3">
    <source>
        <dbReference type="EMBL" id="EAY06405.1"/>
    </source>
</evidence>
<proteinExistence type="predicted"/>
<dbReference type="Proteomes" id="UP000001542">
    <property type="component" value="Unassembled WGS sequence"/>
</dbReference>
<dbReference type="InterPro" id="IPR042228">
    <property type="entry name" value="Dynein_linker_3"/>
</dbReference>
<keyword evidence="4" id="KW-1185">Reference proteome</keyword>